<comment type="cofactor">
    <cofactor evidence="1">
        <name>Mg(2+)</name>
        <dbReference type="ChEBI" id="CHEBI:18420"/>
    </cofactor>
</comment>
<evidence type="ECO:0000256" key="7">
    <source>
        <dbReference type="ARBA" id="ARBA00022842"/>
    </source>
</evidence>
<dbReference type="Gene3D" id="3.90.79.20">
    <property type="match status" value="1"/>
</dbReference>
<dbReference type="CDD" id="cd03429">
    <property type="entry name" value="NUDIX_NADH_pyrophosphatase_Nudt13"/>
    <property type="match status" value="1"/>
</dbReference>
<comment type="catalytic activity">
    <reaction evidence="9">
        <text>a 5'-end NAD(+)-phospho-ribonucleoside in mRNA + H2O = a 5'-end phospho-adenosine-phospho-ribonucleoside in mRNA + beta-nicotinamide D-ribonucleotide + 2 H(+)</text>
        <dbReference type="Rhea" id="RHEA:60876"/>
        <dbReference type="Rhea" id="RHEA-COMP:15698"/>
        <dbReference type="Rhea" id="RHEA-COMP:15719"/>
        <dbReference type="ChEBI" id="CHEBI:14649"/>
        <dbReference type="ChEBI" id="CHEBI:15377"/>
        <dbReference type="ChEBI" id="CHEBI:15378"/>
        <dbReference type="ChEBI" id="CHEBI:144029"/>
        <dbReference type="ChEBI" id="CHEBI:144051"/>
    </reaction>
    <physiologicalReaction direction="left-to-right" evidence="9">
        <dbReference type="Rhea" id="RHEA:60877"/>
    </physiologicalReaction>
</comment>
<dbReference type="InterPro" id="IPR050241">
    <property type="entry name" value="NAD-cap_RNA_hydrolase_NudC"/>
</dbReference>
<keyword evidence="13" id="KW-1185">Reference proteome</keyword>
<feature type="domain" description="Nudix hydrolase" evidence="11">
    <location>
        <begin position="171"/>
        <end position="293"/>
    </location>
</feature>
<dbReference type="InterPro" id="IPR049734">
    <property type="entry name" value="NudC-like_C"/>
</dbReference>
<evidence type="ECO:0000256" key="2">
    <source>
        <dbReference type="ARBA" id="ARBA00001947"/>
    </source>
</evidence>
<reference evidence="12" key="1">
    <citation type="submission" date="2022-07" db="EMBL/GenBank/DDBJ databases">
        <title>Tahibacter sp., a new gammaproteobacterium isolated from the silt sample collected at pig farm.</title>
        <authorList>
            <person name="Chen H."/>
        </authorList>
    </citation>
    <scope>NUCLEOTIDE SEQUENCE</scope>
    <source>
        <strain evidence="12">P2K</strain>
    </source>
</reference>
<comment type="caution">
    <text evidence="12">The sequence shown here is derived from an EMBL/GenBank/DDBJ whole genome shotgun (WGS) entry which is preliminary data.</text>
</comment>
<dbReference type="PANTHER" id="PTHR42904:SF6">
    <property type="entry name" value="NAD-CAPPED RNA HYDROLASE NUDT12"/>
    <property type="match status" value="1"/>
</dbReference>
<keyword evidence="5" id="KW-0479">Metal-binding</keyword>
<evidence type="ECO:0000256" key="6">
    <source>
        <dbReference type="ARBA" id="ARBA00022801"/>
    </source>
</evidence>
<evidence type="ECO:0000256" key="8">
    <source>
        <dbReference type="ARBA" id="ARBA00023027"/>
    </source>
</evidence>
<dbReference type="Proteomes" id="UP001165498">
    <property type="component" value="Unassembled WGS sequence"/>
</dbReference>
<evidence type="ECO:0000259" key="11">
    <source>
        <dbReference type="PROSITE" id="PS51462"/>
    </source>
</evidence>
<dbReference type="RefSeq" id="WP_255912456.1">
    <property type="nucleotide sequence ID" value="NZ_JANFQO010000004.1"/>
</dbReference>
<sequence>MSASLRSRANVFAALALERAAERRDDAEWLAARRGDAATRYIVLHPDGRGLVTADRRGLGYFGEAARQLYWPGAEATFLGATDIANYFVVAAAAAEADAIAAALEGKWMDLRAAGLSLPAFDAGLFAYARALLFWQSRVRYCGACGGATRLVSAGHKALCTNADCALEHFPRTDPAIIVIVGWRDACLLGRQPGWPEGRWSTLAGFVEPGESLEDAVRREVFEEAGVRVDESDYHSSQPWPFPASLMLGFSARASDPSIQVGTELADARWFEVDDIVRGLAERSLVLPPPLSVSYRLIEHWLRETGGLELASLMHDEPWLKPRR</sequence>
<keyword evidence="8" id="KW-0520">NAD</keyword>
<comment type="cofactor">
    <cofactor evidence="2">
        <name>Zn(2+)</name>
        <dbReference type="ChEBI" id="CHEBI:29105"/>
    </cofactor>
</comment>
<accession>A0ABT1QPC9</accession>
<keyword evidence="6 10" id="KW-0378">Hydrolase</keyword>
<dbReference type="InterPro" id="IPR020084">
    <property type="entry name" value="NUDIX_hydrolase_CS"/>
</dbReference>
<dbReference type="PRINTS" id="PR00502">
    <property type="entry name" value="NUDIXFAMILY"/>
</dbReference>
<dbReference type="Pfam" id="PF09296">
    <property type="entry name" value="NUDIX-like"/>
    <property type="match status" value="1"/>
</dbReference>
<name>A0ABT1QPC9_9GAMM</name>
<evidence type="ECO:0000313" key="12">
    <source>
        <dbReference type="EMBL" id="MCQ4164148.1"/>
    </source>
</evidence>
<comment type="similarity">
    <text evidence="3">Belongs to the Nudix hydrolase family. NudC subfamily.</text>
</comment>
<dbReference type="GO" id="GO:0016787">
    <property type="term" value="F:hydrolase activity"/>
    <property type="evidence" value="ECO:0007669"/>
    <property type="project" value="UniProtKB-KW"/>
</dbReference>
<dbReference type="InterPro" id="IPR015375">
    <property type="entry name" value="NADH_PPase-like_N"/>
</dbReference>
<protein>
    <recommendedName>
        <fullName evidence="4">NAD(+) diphosphatase</fullName>
        <ecNumber evidence="4">3.6.1.22</ecNumber>
    </recommendedName>
</protein>
<dbReference type="PROSITE" id="PS51462">
    <property type="entry name" value="NUDIX"/>
    <property type="match status" value="1"/>
</dbReference>
<evidence type="ECO:0000256" key="1">
    <source>
        <dbReference type="ARBA" id="ARBA00001946"/>
    </source>
</evidence>
<dbReference type="Pfam" id="PF09297">
    <property type="entry name" value="Zn_ribbon_NUD"/>
    <property type="match status" value="1"/>
</dbReference>
<evidence type="ECO:0000256" key="4">
    <source>
        <dbReference type="ARBA" id="ARBA00012381"/>
    </source>
</evidence>
<organism evidence="12 13">
    <name type="scientific">Tahibacter harae</name>
    <dbReference type="NCBI Taxonomy" id="2963937"/>
    <lineage>
        <taxon>Bacteria</taxon>
        <taxon>Pseudomonadati</taxon>
        <taxon>Pseudomonadota</taxon>
        <taxon>Gammaproteobacteria</taxon>
        <taxon>Lysobacterales</taxon>
        <taxon>Rhodanobacteraceae</taxon>
        <taxon>Tahibacter</taxon>
    </lineage>
</organism>
<dbReference type="EC" id="3.6.1.22" evidence="4"/>
<dbReference type="SUPFAM" id="SSF55811">
    <property type="entry name" value="Nudix"/>
    <property type="match status" value="1"/>
</dbReference>
<evidence type="ECO:0000313" key="13">
    <source>
        <dbReference type="Proteomes" id="UP001165498"/>
    </source>
</evidence>
<dbReference type="Gene3D" id="3.90.79.10">
    <property type="entry name" value="Nucleoside Triphosphate Pyrophosphohydrolase"/>
    <property type="match status" value="1"/>
</dbReference>
<dbReference type="NCBIfam" id="NF001299">
    <property type="entry name" value="PRK00241.1"/>
    <property type="match status" value="1"/>
</dbReference>
<dbReference type="Pfam" id="PF00293">
    <property type="entry name" value="NUDIX"/>
    <property type="match status" value="1"/>
</dbReference>
<dbReference type="InterPro" id="IPR000086">
    <property type="entry name" value="NUDIX_hydrolase_dom"/>
</dbReference>
<evidence type="ECO:0000256" key="9">
    <source>
        <dbReference type="ARBA" id="ARBA00023679"/>
    </source>
</evidence>
<dbReference type="InterPro" id="IPR020476">
    <property type="entry name" value="Nudix_hydrolase"/>
</dbReference>
<keyword evidence="7" id="KW-0460">Magnesium</keyword>
<dbReference type="InterPro" id="IPR015797">
    <property type="entry name" value="NUDIX_hydrolase-like_dom_sf"/>
</dbReference>
<dbReference type="InterPro" id="IPR015376">
    <property type="entry name" value="Znr_NADH_PPase"/>
</dbReference>
<dbReference type="PANTHER" id="PTHR42904">
    <property type="entry name" value="NUDIX HYDROLASE, NUDC SUBFAMILY"/>
    <property type="match status" value="1"/>
</dbReference>
<evidence type="ECO:0000256" key="10">
    <source>
        <dbReference type="RuleBase" id="RU003476"/>
    </source>
</evidence>
<dbReference type="EMBL" id="JANFQO010000004">
    <property type="protein sequence ID" value="MCQ4164148.1"/>
    <property type="molecule type" value="Genomic_DNA"/>
</dbReference>
<evidence type="ECO:0000256" key="3">
    <source>
        <dbReference type="ARBA" id="ARBA00009595"/>
    </source>
</evidence>
<evidence type="ECO:0000256" key="5">
    <source>
        <dbReference type="ARBA" id="ARBA00022723"/>
    </source>
</evidence>
<dbReference type="PROSITE" id="PS00893">
    <property type="entry name" value="NUDIX_BOX"/>
    <property type="match status" value="1"/>
</dbReference>
<proteinExistence type="inferred from homology"/>
<gene>
    <name evidence="12" type="primary">nudC</name>
    <name evidence="12" type="ORF">NM961_05430</name>
</gene>